<gene>
    <name evidence="1" type="ORF">UCC3521_0034</name>
</gene>
<sequence length="65" mass="7536">MYMLFISQDTHKLYAIKEQESPSKIKSNDLILGIYDSPSEVPLLLDNFLEENPEVTLNDTQVDYK</sequence>
<protein>
    <submittedName>
        <fullName evidence="1">Uncharacterized protein</fullName>
    </submittedName>
</protein>
<organism evidence="1 2">
    <name type="scientific">Lactobacillus phage 3-521</name>
    <dbReference type="NCBI Taxonomy" id="2510943"/>
    <lineage>
        <taxon>Viruses</taxon>
        <taxon>Duplodnaviria</taxon>
        <taxon>Heunggongvirae</taxon>
        <taxon>Uroviricota</taxon>
        <taxon>Caudoviricetes</taxon>
        <taxon>Herelleviridae</taxon>
        <taxon>Watanabevirus</taxon>
        <taxon>Watanabevirus wv3521</taxon>
    </lineage>
</organism>
<dbReference type="EMBL" id="MK504444">
    <property type="protein sequence ID" value="QBJ03572.1"/>
    <property type="molecule type" value="Genomic_DNA"/>
</dbReference>
<evidence type="ECO:0000313" key="2">
    <source>
        <dbReference type="Proteomes" id="UP000309991"/>
    </source>
</evidence>
<accession>A0A4Y5FES6</accession>
<keyword evidence="2" id="KW-1185">Reference proteome</keyword>
<evidence type="ECO:0000313" key="1">
    <source>
        <dbReference type="EMBL" id="QBJ03572.1"/>
    </source>
</evidence>
<reference evidence="1 2" key="1">
    <citation type="submission" date="2019-02" db="EMBL/GenBank/DDBJ databases">
        <title>Isolation of virulent Lactobacillus brevis phages.</title>
        <authorList>
            <person name="Feyereisen M."/>
            <person name="Mahony J."/>
            <person name="O'Sullivan T."/>
            <person name="van Sinderen D."/>
        </authorList>
    </citation>
    <scope>NUCLEOTIDE SEQUENCE [LARGE SCALE GENOMIC DNA]</scope>
</reference>
<dbReference type="Proteomes" id="UP000309991">
    <property type="component" value="Segment"/>
</dbReference>
<proteinExistence type="predicted"/>
<name>A0A4Y5FES6_9CAUD</name>